<feature type="non-terminal residue" evidence="5">
    <location>
        <position position="324"/>
    </location>
</feature>
<dbReference type="PROSITE" id="PS00092">
    <property type="entry name" value="N6_MTASE"/>
    <property type="match status" value="1"/>
</dbReference>
<evidence type="ECO:0000259" key="4">
    <source>
        <dbReference type="Pfam" id="PF13847"/>
    </source>
</evidence>
<dbReference type="Gene3D" id="3.40.50.150">
    <property type="entry name" value="Vaccinia Virus protein VP39"/>
    <property type="match status" value="1"/>
</dbReference>
<evidence type="ECO:0000256" key="2">
    <source>
        <dbReference type="ARBA" id="ARBA00022679"/>
    </source>
</evidence>
<protein>
    <submittedName>
        <fullName evidence="5">Putative DNA adenine-specific methyltransferase</fullName>
    </submittedName>
</protein>
<dbReference type="Pfam" id="PF13847">
    <property type="entry name" value="Methyltransf_31"/>
    <property type="match status" value="1"/>
</dbReference>
<dbReference type="GO" id="GO:0032259">
    <property type="term" value="P:methylation"/>
    <property type="evidence" value="ECO:0007669"/>
    <property type="project" value="UniProtKB-KW"/>
</dbReference>
<accession>A0A1B3PDH8</accession>
<evidence type="ECO:0000256" key="3">
    <source>
        <dbReference type="ARBA" id="ARBA00022691"/>
    </source>
</evidence>
<feature type="domain" description="Methyltransferase" evidence="4">
    <location>
        <begin position="143"/>
        <end position="307"/>
    </location>
</feature>
<dbReference type="SUPFAM" id="SSF53335">
    <property type="entry name" value="S-adenosyl-L-methionine-dependent methyltransferases"/>
    <property type="match status" value="1"/>
</dbReference>
<dbReference type="GO" id="GO:0102559">
    <property type="term" value="F:peptide chain release factor N(5)-glutamine methyltransferase activity"/>
    <property type="evidence" value="ECO:0007669"/>
    <property type="project" value="UniProtKB-EC"/>
</dbReference>
<proteinExistence type="evidence at transcript level"/>
<keyword evidence="2 5" id="KW-0808">Transferase</keyword>
<dbReference type="InterPro" id="IPR025714">
    <property type="entry name" value="Methyltranfer_dom"/>
</dbReference>
<dbReference type="CDD" id="cd02440">
    <property type="entry name" value="AdoMet_MTases"/>
    <property type="match status" value="1"/>
</dbReference>
<dbReference type="InterPro" id="IPR029063">
    <property type="entry name" value="SAM-dependent_MTases_sf"/>
</dbReference>
<dbReference type="Gene3D" id="1.10.8.10">
    <property type="entry name" value="DNA helicase RuvA subunit, C-terminal domain"/>
    <property type="match status" value="1"/>
</dbReference>
<dbReference type="NCBIfam" id="TIGR00536">
    <property type="entry name" value="hemK_fam"/>
    <property type="match status" value="1"/>
</dbReference>
<sequence>MLRSTLKFKCIYRAKSVPILFNSNRLLTSNASELFQTKLKQLKDESVSEAENSLELIFAHVLNKKLLREVRGENLDKIQLSESQLGEIEEKVLLKLSHMPVQFILGEWEFRDLTLKMQVPVFIPRPETEEMVELITQQVDDRENCDILEVGVGSGAISLALLNELPNVKEITAIDQSKAACKLAQKNADNLKFSDRIKIFEHRLESDALPLDIVPEGQKFDIIVSNPPYVPTKDVLKVEPEIYLYENIRALDGGVDGLDVIKILLELAAKYLKKEGHLWLEVDSRHPEIIKKIVENNQEKWQLNFVACYKDIFKKDRFVEIQKI</sequence>
<dbReference type="GO" id="GO:0003676">
    <property type="term" value="F:nucleic acid binding"/>
    <property type="evidence" value="ECO:0007669"/>
    <property type="project" value="InterPro"/>
</dbReference>
<reference evidence="5" key="1">
    <citation type="submission" date="2016-01" db="EMBL/GenBank/DDBJ databases">
        <title>Diversity of S-adenosylmethionine dependent methyltransferases of the cryptobiotic chironomid in relation to desiccation stress resistance.</title>
        <authorList>
            <person name="Deviatiiarov R."/>
            <person name="Gusev O."/>
            <person name="Aupov R."/>
            <person name="Cornette R."/>
            <person name="Kikawada T."/>
        </authorList>
    </citation>
    <scope>NUCLEOTIDE SEQUENCE</scope>
</reference>
<dbReference type="InterPro" id="IPR004556">
    <property type="entry name" value="HemK-like"/>
</dbReference>
<evidence type="ECO:0000313" key="5">
    <source>
        <dbReference type="EMBL" id="AOG17782.1"/>
    </source>
</evidence>
<organism evidence="5">
    <name type="scientific">Polypedilum nubifer</name>
    <dbReference type="NCBI Taxonomy" id="54969"/>
    <lineage>
        <taxon>Eukaryota</taxon>
        <taxon>Metazoa</taxon>
        <taxon>Ecdysozoa</taxon>
        <taxon>Arthropoda</taxon>
        <taxon>Hexapoda</taxon>
        <taxon>Insecta</taxon>
        <taxon>Pterygota</taxon>
        <taxon>Neoptera</taxon>
        <taxon>Endopterygota</taxon>
        <taxon>Diptera</taxon>
        <taxon>Nematocera</taxon>
        <taxon>Chironomoidea</taxon>
        <taxon>Chironomidae</taxon>
        <taxon>Chironominae</taxon>
        <taxon>Polypedilum</taxon>
        <taxon>Polypedilum</taxon>
    </lineage>
</organism>
<gene>
    <name evidence="5" type="primary">DNA-MT4</name>
</gene>
<dbReference type="PANTHER" id="PTHR18895">
    <property type="entry name" value="HEMK METHYLTRANSFERASE"/>
    <property type="match status" value="1"/>
</dbReference>
<evidence type="ECO:0000256" key="1">
    <source>
        <dbReference type="ARBA" id="ARBA00022603"/>
    </source>
</evidence>
<keyword evidence="3" id="KW-0949">S-adenosyl-L-methionine</keyword>
<dbReference type="InterPro" id="IPR050320">
    <property type="entry name" value="N5-glutamine_MTase"/>
</dbReference>
<dbReference type="PANTHER" id="PTHR18895:SF74">
    <property type="entry name" value="MTRF1L RELEASE FACTOR GLUTAMINE METHYLTRANSFERASE"/>
    <property type="match status" value="1"/>
</dbReference>
<name>A0A1B3PDH8_9DIPT</name>
<keyword evidence="1 5" id="KW-0489">Methyltransferase</keyword>
<dbReference type="GO" id="GO:0005739">
    <property type="term" value="C:mitochondrion"/>
    <property type="evidence" value="ECO:0007669"/>
    <property type="project" value="TreeGrafter"/>
</dbReference>
<dbReference type="EMBL" id="KU659984">
    <property type="protein sequence ID" value="AOG17782.1"/>
    <property type="molecule type" value="mRNA"/>
</dbReference>
<dbReference type="InterPro" id="IPR002052">
    <property type="entry name" value="DNA_methylase_N6_adenine_CS"/>
</dbReference>
<dbReference type="AlphaFoldDB" id="A0A1B3PDH8"/>